<evidence type="ECO:0000256" key="6">
    <source>
        <dbReference type="ARBA" id="ARBA00023163"/>
    </source>
</evidence>
<dbReference type="InterPro" id="IPR030828">
    <property type="entry name" value="HTH_TyrR"/>
</dbReference>
<dbReference type="InterPro" id="IPR003593">
    <property type="entry name" value="AAA+_ATPase"/>
</dbReference>
<dbReference type="PANTHER" id="PTHR32071">
    <property type="entry name" value="TRANSCRIPTIONAL REGULATORY PROTEIN"/>
    <property type="match status" value="1"/>
</dbReference>
<dbReference type="CDD" id="cd00130">
    <property type="entry name" value="PAS"/>
    <property type="match status" value="1"/>
</dbReference>
<dbReference type="InterPro" id="IPR027417">
    <property type="entry name" value="P-loop_NTPase"/>
</dbReference>
<gene>
    <name evidence="11" type="ORF">J6TS1_29390</name>
</gene>
<dbReference type="EMBL" id="BORJ01000007">
    <property type="protein sequence ID" value="GIN97069.1"/>
    <property type="molecule type" value="Genomic_DNA"/>
</dbReference>
<protein>
    <recommendedName>
        <fullName evidence="7">HTH-type transcriptional regulatory protein TyrR</fullName>
    </recommendedName>
</protein>
<proteinExistence type="predicted"/>
<dbReference type="Pfam" id="PF25601">
    <property type="entry name" value="AAA_lid_14"/>
    <property type="match status" value="1"/>
</dbReference>
<dbReference type="InterPro" id="IPR002078">
    <property type="entry name" value="Sigma_54_int"/>
</dbReference>
<dbReference type="InterPro" id="IPR035965">
    <property type="entry name" value="PAS-like_dom_sf"/>
</dbReference>
<dbReference type="PROSITE" id="PS00675">
    <property type="entry name" value="SIGMA54_INTERACT_1"/>
    <property type="match status" value="1"/>
</dbReference>
<comment type="caution">
    <text evidence="11">The sequence shown here is derived from an EMBL/GenBank/DDBJ whole genome shotgun (WGS) entry which is preliminary data.</text>
</comment>
<evidence type="ECO:0000256" key="3">
    <source>
        <dbReference type="ARBA" id="ARBA00022840"/>
    </source>
</evidence>
<dbReference type="InterPro" id="IPR025943">
    <property type="entry name" value="Sigma_54_int_dom_ATP-bd_2"/>
</dbReference>
<dbReference type="NCBIfam" id="TIGR04381">
    <property type="entry name" value="HTH_TypR"/>
    <property type="match status" value="1"/>
</dbReference>
<dbReference type="Pfam" id="PF00989">
    <property type="entry name" value="PAS"/>
    <property type="match status" value="1"/>
</dbReference>
<dbReference type="InterPro" id="IPR025944">
    <property type="entry name" value="Sigma_54_int_dom_CS"/>
</dbReference>
<feature type="domain" description="Sigma-54 factor interaction" evidence="8">
    <location>
        <begin position="155"/>
        <end position="384"/>
    </location>
</feature>
<dbReference type="SUPFAM" id="SSF55785">
    <property type="entry name" value="PYP-like sensor domain (PAS domain)"/>
    <property type="match status" value="1"/>
</dbReference>
<dbReference type="PROSITE" id="PS50045">
    <property type="entry name" value="SIGMA54_INTERACT_4"/>
    <property type="match status" value="1"/>
</dbReference>
<organism evidence="11 12">
    <name type="scientific">Siminovitchia terrae</name>
    <name type="common">Bacillus terrae</name>
    <dbReference type="NCBI Taxonomy" id="1914933"/>
    <lineage>
        <taxon>Bacteria</taxon>
        <taxon>Bacillati</taxon>
        <taxon>Bacillota</taxon>
        <taxon>Bacilli</taxon>
        <taxon>Bacillales</taxon>
        <taxon>Bacillaceae</taxon>
        <taxon>Siminovitchia</taxon>
    </lineage>
</organism>
<evidence type="ECO:0000256" key="5">
    <source>
        <dbReference type="ARBA" id="ARBA00023125"/>
    </source>
</evidence>
<dbReference type="SUPFAM" id="SSF46689">
    <property type="entry name" value="Homeodomain-like"/>
    <property type="match status" value="1"/>
</dbReference>
<dbReference type="Proteomes" id="UP000680670">
    <property type="component" value="Unassembled WGS sequence"/>
</dbReference>
<dbReference type="InterPro" id="IPR000700">
    <property type="entry name" value="PAS-assoc_C"/>
</dbReference>
<keyword evidence="6" id="KW-0804">Transcription</keyword>
<dbReference type="Gene3D" id="1.10.8.60">
    <property type="match status" value="1"/>
</dbReference>
<keyword evidence="3" id="KW-0067">ATP-binding</keyword>
<dbReference type="InterPro" id="IPR009057">
    <property type="entry name" value="Homeodomain-like_sf"/>
</dbReference>
<dbReference type="SMART" id="SM00382">
    <property type="entry name" value="AAA"/>
    <property type="match status" value="1"/>
</dbReference>
<reference evidence="11 12" key="1">
    <citation type="submission" date="2021-03" db="EMBL/GenBank/DDBJ databases">
        <title>Antimicrobial resistance genes in bacteria isolated from Japanese honey, and their potential for conferring macrolide and lincosamide resistance in the American foulbrood pathogen Paenibacillus larvae.</title>
        <authorList>
            <person name="Okamoto M."/>
            <person name="Kumagai M."/>
            <person name="Kanamori H."/>
            <person name="Takamatsu D."/>
        </authorList>
    </citation>
    <scope>NUCLEOTIDE SEQUENCE [LARGE SCALE GENOMIC DNA]</scope>
    <source>
        <strain evidence="11 12">J6TS1</strain>
    </source>
</reference>
<feature type="domain" description="PAS" evidence="9">
    <location>
        <begin position="9"/>
        <end position="60"/>
    </location>
</feature>
<dbReference type="Gene3D" id="3.30.450.20">
    <property type="entry name" value="PAS domain"/>
    <property type="match status" value="1"/>
</dbReference>
<keyword evidence="5" id="KW-0238">DNA-binding</keyword>
<dbReference type="SMART" id="SM00091">
    <property type="entry name" value="PAS"/>
    <property type="match status" value="1"/>
</dbReference>
<keyword evidence="1" id="KW-0547">Nucleotide-binding</keyword>
<keyword evidence="12" id="KW-1185">Reference proteome</keyword>
<dbReference type="Gene3D" id="1.10.10.60">
    <property type="entry name" value="Homeodomain-like"/>
    <property type="match status" value="1"/>
</dbReference>
<evidence type="ECO:0000259" key="10">
    <source>
        <dbReference type="PROSITE" id="PS50113"/>
    </source>
</evidence>
<keyword evidence="4" id="KW-0805">Transcription regulation</keyword>
<dbReference type="PROSITE" id="PS00688">
    <property type="entry name" value="SIGMA54_INTERACT_3"/>
    <property type="match status" value="1"/>
</dbReference>
<dbReference type="SUPFAM" id="SSF52540">
    <property type="entry name" value="P-loop containing nucleoside triphosphate hydrolases"/>
    <property type="match status" value="1"/>
</dbReference>
<feature type="domain" description="PAC" evidence="10">
    <location>
        <begin position="76"/>
        <end position="129"/>
    </location>
</feature>
<dbReference type="InterPro" id="IPR000014">
    <property type="entry name" value="PAS"/>
</dbReference>
<evidence type="ECO:0000256" key="2">
    <source>
        <dbReference type="ARBA" id="ARBA00022797"/>
    </source>
</evidence>
<evidence type="ECO:0000256" key="4">
    <source>
        <dbReference type="ARBA" id="ARBA00023015"/>
    </source>
</evidence>
<accession>A0ABQ4KYK2</accession>
<sequence length="468" mass="52802">MGKVREILEHPYFKKILNALSDGVLISDGEGRVLWLNTACANFSNKPKSFLIGKSVYLLEEMGVFKPSVTKMVIEKQALVSTVQTSKGKDLRFIVTGYPIKDEEGKIDCIIAQTKDITEIVHTTTELEETQLLLKRYSQEIMRINYEKQADSYYFTSQSPAYLSLLQTIDKIAPAESTVLLSGETGVGKNVIAQQIHGLSERGNEPFVEINCGAIPESLIESELFGYVKGAFTGANKGGKAGLIKMADGGTLFLDEIGELPIHLQAKLLQFLQQRKFLPVGSTEYQTADVRVLAATNLDLMEEVKKGNFRSDLFYRLNVLPVRIPSLKERKEDIIGLVQYNLEKYNKKHKRNCRLSADVMDIFQHCDWPGNIRELENLIERLVIIAPEHEIQVKDLPAHMREKEVNAFDLSSFNRGDSLNEVLESVEKSIISKAYAQFKTTRKTAEELGVSQSLLMRRLKKYNLTNES</sequence>
<dbReference type="Gene3D" id="3.40.50.300">
    <property type="entry name" value="P-loop containing nucleotide triphosphate hydrolases"/>
    <property type="match status" value="1"/>
</dbReference>
<evidence type="ECO:0000256" key="1">
    <source>
        <dbReference type="ARBA" id="ARBA00022741"/>
    </source>
</evidence>
<dbReference type="RefSeq" id="WP_213020773.1">
    <property type="nucleotide sequence ID" value="NZ_BORJ01000007.1"/>
</dbReference>
<dbReference type="PROSITE" id="PS50113">
    <property type="entry name" value="PAC"/>
    <property type="match status" value="1"/>
</dbReference>
<dbReference type="Pfam" id="PF00158">
    <property type="entry name" value="Sigma54_activat"/>
    <property type="match status" value="1"/>
</dbReference>
<dbReference type="CDD" id="cd00009">
    <property type="entry name" value="AAA"/>
    <property type="match status" value="1"/>
</dbReference>
<evidence type="ECO:0000313" key="12">
    <source>
        <dbReference type="Proteomes" id="UP000680670"/>
    </source>
</evidence>
<keyword evidence="2" id="KW-0058">Aromatic hydrocarbons catabolism</keyword>
<evidence type="ECO:0000256" key="7">
    <source>
        <dbReference type="ARBA" id="ARBA00029500"/>
    </source>
</evidence>
<name>A0ABQ4KYK2_SIMTE</name>
<evidence type="ECO:0000259" key="9">
    <source>
        <dbReference type="PROSITE" id="PS50112"/>
    </source>
</evidence>
<dbReference type="InterPro" id="IPR058031">
    <property type="entry name" value="AAA_lid_NorR"/>
</dbReference>
<evidence type="ECO:0000313" key="11">
    <source>
        <dbReference type="EMBL" id="GIN97069.1"/>
    </source>
</evidence>
<dbReference type="PROSITE" id="PS00676">
    <property type="entry name" value="SIGMA54_INTERACT_2"/>
    <property type="match status" value="1"/>
</dbReference>
<dbReference type="PROSITE" id="PS50112">
    <property type="entry name" value="PAS"/>
    <property type="match status" value="1"/>
</dbReference>
<dbReference type="InterPro" id="IPR025662">
    <property type="entry name" value="Sigma_54_int_dom_ATP-bd_1"/>
</dbReference>
<evidence type="ECO:0000259" key="8">
    <source>
        <dbReference type="PROSITE" id="PS50045"/>
    </source>
</evidence>
<dbReference type="InterPro" id="IPR013767">
    <property type="entry name" value="PAS_fold"/>
</dbReference>
<dbReference type="Pfam" id="PF18024">
    <property type="entry name" value="HTH_50"/>
    <property type="match status" value="1"/>
</dbReference>
<dbReference type="PANTHER" id="PTHR32071:SF57">
    <property type="entry name" value="C4-DICARBOXYLATE TRANSPORT TRANSCRIPTIONAL REGULATORY PROTEIN DCTD"/>
    <property type="match status" value="1"/>
</dbReference>